<gene>
    <name evidence="7" type="ORF">ABE65_009750</name>
</gene>
<evidence type="ECO:0000313" key="7">
    <source>
        <dbReference type="EMBL" id="ANC77070.1"/>
    </source>
</evidence>
<dbReference type="Pfam" id="PF01554">
    <property type="entry name" value="MatE"/>
    <property type="match status" value="1"/>
</dbReference>
<evidence type="ECO:0000313" key="8">
    <source>
        <dbReference type="Proteomes" id="UP000076623"/>
    </source>
</evidence>
<dbReference type="KEGG" id="fpn:ABE65_009750"/>
<dbReference type="InterPro" id="IPR050833">
    <property type="entry name" value="Poly_Biosynth_Transport"/>
</dbReference>
<keyword evidence="2" id="KW-1003">Cell membrane</keyword>
<dbReference type="GO" id="GO:0015297">
    <property type="term" value="F:antiporter activity"/>
    <property type="evidence" value="ECO:0007669"/>
    <property type="project" value="InterPro"/>
</dbReference>
<feature type="transmembrane region" description="Helical" evidence="6">
    <location>
        <begin position="376"/>
        <end position="394"/>
    </location>
</feature>
<dbReference type="Proteomes" id="UP000076623">
    <property type="component" value="Chromosome"/>
</dbReference>
<dbReference type="PANTHER" id="PTHR30250:SF24">
    <property type="entry name" value="STAGE V SPORULATION PROTEIN B"/>
    <property type="match status" value="1"/>
</dbReference>
<dbReference type="STRING" id="1221500.ABE65_009750"/>
<feature type="transmembrane region" description="Helical" evidence="6">
    <location>
        <begin position="265"/>
        <end position="287"/>
    </location>
</feature>
<dbReference type="PANTHER" id="PTHR30250">
    <property type="entry name" value="PST FAMILY PREDICTED COLANIC ACID TRANSPORTER"/>
    <property type="match status" value="1"/>
</dbReference>
<feature type="transmembrane region" description="Helical" evidence="6">
    <location>
        <begin position="349"/>
        <end position="369"/>
    </location>
</feature>
<protein>
    <submittedName>
        <fullName evidence="7">Multidrug transporter MatE</fullName>
    </submittedName>
</protein>
<keyword evidence="8" id="KW-1185">Reference proteome</keyword>
<dbReference type="InterPro" id="IPR002528">
    <property type="entry name" value="MATE_fam"/>
</dbReference>
<keyword evidence="4 6" id="KW-1133">Transmembrane helix</keyword>
<feature type="transmembrane region" description="Helical" evidence="6">
    <location>
        <begin position="307"/>
        <end position="329"/>
    </location>
</feature>
<dbReference type="GO" id="GO:0042910">
    <property type="term" value="F:xenobiotic transmembrane transporter activity"/>
    <property type="evidence" value="ECO:0007669"/>
    <property type="project" value="InterPro"/>
</dbReference>
<dbReference type="RefSeq" id="WP_066394145.1">
    <property type="nucleotide sequence ID" value="NZ_CP015378.1"/>
</dbReference>
<feature type="transmembrane region" description="Helical" evidence="6">
    <location>
        <begin position="116"/>
        <end position="137"/>
    </location>
</feature>
<evidence type="ECO:0000256" key="5">
    <source>
        <dbReference type="ARBA" id="ARBA00023136"/>
    </source>
</evidence>
<sequence>MNIFLRGVLLLAAAALVGESLEFIVNMVLARELGELGLGHYMSIFPTVILIIIIASLELPISISKFVAEKEEKQHFSMLKHATKMTILLTVAMVVLALVILPFIPVFNSYHPLVRWLMVLLIPLISLTSIARGFFMGKQQMGKLAFSNLFRKLAQLILLTGIYQLFSFDNETAILIALATFVGSELVVFVYLFTAYLIQYKRMQTHNNEHLSSNEVTRSLMAVTIPTTGLRLFHAVTNAIQPFLIKYSLSLAGFSGVAATEEFGLLAGVAITIGFFPAFIAHSLLVVLIPTVSEATAKKDVEKLKSLLIRVMGITALYGFPAVAIFLMFSDKLTLMFFHSQSAATYLELLWPSFLFTFFLIPLQAYLIGLGLITTAFVQSVWSTTLSFVLMYMLGSHPSLGMHGIIIGMNAGSVLLMLLHYFSVCKAIGINTWLSARNNYQD</sequence>
<proteinExistence type="predicted"/>
<dbReference type="AlphaFoldDB" id="A0A160IMT4"/>
<dbReference type="InterPro" id="IPR002797">
    <property type="entry name" value="Polysacc_synth"/>
</dbReference>
<accession>A0A160IMT4</accession>
<keyword evidence="3 6" id="KW-0812">Transmembrane</keyword>
<evidence type="ECO:0000256" key="1">
    <source>
        <dbReference type="ARBA" id="ARBA00004651"/>
    </source>
</evidence>
<organism evidence="7 8">
    <name type="scientific">Fictibacillus phosphorivorans</name>
    <dbReference type="NCBI Taxonomy" id="1221500"/>
    <lineage>
        <taxon>Bacteria</taxon>
        <taxon>Bacillati</taxon>
        <taxon>Bacillota</taxon>
        <taxon>Bacilli</taxon>
        <taxon>Bacillales</taxon>
        <taxon>Fictibacillaceae</taxon>
        <taxon>Fictibacillus</taxon>
    </lineage>
</organism>
<feature type="transmembrane region" description="Helical" evidence="6">
    <location>
        <begin position="172"/>
        <end position="198"/>
    </location>
</feature>
<evidence type="ECO:0000256" key="2">
    <source>
        <dbReference type="ARBA" id="ARBA00022475"/>
    </source>
</evidence>
<feature type="transmembrane region" description="Helical" evidence="6">
    <location>
        <begin position="400"/>
        <end position="422"/>
    </location>
</feature>
<dbReference type="EMBL" id="CP015378">
    <property type="protein sequence ID" value="ANC77070.1"/>
    <property type="molecule type" value="Genomic_DNA"/>
</dbReference>
<keyword evidence="5 6" id="KW-0472">Membrane</keyword>
<evidence type="ECO:0000256" key="4">
    <source>
        <dbReference type="ARBA" id="ARBA00022989"/>
    </source>
</evidence>
<feature type="transmembrane region" description="Helical" evidence="6">
    <location>
        <begin position="82"/>
        <end position="104"/>
    </location>
</feature>
<feature type="transmembrane region" description="Helical" evidence="6">
    <location>
        <begin position="149"/>
        <end position="166"/>
    </location>
</feature>
<feature type="transmembrane region" description="Helical" evidence="6">
    <location>
        <begin position="40"/>
        <end position="61"/>
    </location>
</feature>
<dbReference type="GO" id="GO:0005886">
    <property type="term" value="C:plasma membrane"/>
    <property type="evidence" value="ECO:0007669"/>
    <property type="project" value="UniProtKB-SubCell"/>
</dbReference>
<name>A0A160IMT4_9BACL</name>
<evidence type="ECO:0000256" key="3">
    <source>
        <dbReference type="ARBA" id="ARBA00022692"/>
    </source>
</evidence>
<reference evidence="7 8" key="1">
    <citation type="submission" date="2016-04" db="EMBL/GenBank/DDBJ databases">
        <title>Complete genome sequence of Fictibacillus phosphorivorans G25-29, a strain toxic to nematodes.</title>
        <authorList>
            <person name="Zheng Z."/>
        </authorList>
    </citation>
    <scope>NUCLEOTIDE SEQUENCE [LARGE SCALE GENOMIC DNA]</scope>
    <source>
        <strain evidence="7 8">G25-29</strain>
    </source>
</reference>
<comment type="subcellular location">
    <subcellularLocation>
        <location evidence="1">Cell membrane</location>
        <topology evidence="1">Multi-pass membrane protein</topology>
    </subcellularLocation>
</comment>
<feature type="transmembrane region" description="Helical" evidence="6">
    <location>
        <begin position="219"/>
        <end position="245"/>
    </location>
</feature>
<evidence type="ECO:0000256" key="6">
    <source>
        <dbReference type="SAM" id="Phobius"/>
    </source>
</evidence>
<dbReference type="Pfam" id="PF01943">
    <property type="entry name" value="Polysacc_synt"/>
    <property type="match status" value="1"/>
</dbReference>